<gene>
    <name evidence="1" type="ORF">IFM89_014881</name>
</gene>
<comment type="caution">
    <text evidence="1">The sequence shown here is derived from an EMBL/GenBank/DDBJ whole genome shotgun (WGS) entry which is preliminary data.</text>
</comment>
<accession>A0A835HBT9</accession>
<dbReference type="EMBL" id="JADFTS010000007">
    <property type="protein sequence ID" value="KAF9597016.1"/>
    <property type="molecule type" value="Genomic_DNA"/>
</dbReference>
<reference evidence="1 2" key="1">
    <citation type="submission" date="2020-10" db="EMBL/GenBank/DDBJ databases">
        <title>The Coptis chinensis genome and diversification of protoberbering-type alkaloids.</title>
        <authorList>
            <person name="Wang B."/>
            <person name="Shu S."/>
            <person name="Song C."/>
            <person name="Liu Y."/>
        </authorList>
    </citation>
    <scope>NUCLEOTIDE SEQUENCE [LARGE SCALE GENOMIC DNA]</scope>
    <source>
        <strain evidence="1">HL-2020</strain>
        <tissue evidence="1">Leaf</tissue>
    </source>
</reference>
<proteinExistence type="predicted"/>
<dbReference type="AlphaFoldDB" id="A0A835HBT9"/>
<keyword evidence="2" id="KW-1185">Reference proteome</keyword>
<evidence type="ECO:0000313" key="2">
    <source>
        <dbReference type="Proteomes" id="UP000631114"/>
    </source>
</evidence>
<dbReference type="OrthoDB" id="1939276at2759"/>
<organism evidence="1 2">
    <name type="scientific">Coptis chinensis</name>
    <dbReference type="NCBI Taxonomy" id="261450"/>
    <lineage>
        <taxon>Eukaryota</taxon>
        <taxon>Viridiplantae</taxon>
        <taxon>Streptophyta</taxon>
        <taxon>Embryophyta</taxon>
        <taxon>Tracheophyta</taxon>
        <taxon>Spermatophyta</taxon>
        <taxon>Magnoliopsida</taxon>
        <taxon>Ranunculales</taxon>
        <taxon>Ranunculaceae</taxon>
        <taxon>Coptidoideae</taxon>
        <taxon>Coptis</taxon>
    </lineage>
</organism>
<sequence>MMLKSLSSTSIRLRTDHIYLLLAFFCPLFCCKILTDFPELSGRLPDFHNLRYMVLSDWFSGSYIHAAVNFLGRFPHIETLAWERLDQVEIDMNPETEEEYWIDNMPLQSIFDYVKIFEIGELRMCTDALSFLEVLLKRAIVLKKLIIKRVTRKRYGMDVEEFKRKLVELP</sequence>
<name>A0A835HBT9_9MAGN</name>
<dbReference type="Proteomes" id="UP000631114">
    <property type="component" value="Unassembled WGS sequence"/>
</dbReference>
<protein>
    <recommendedName>
        <fullName evidence="3">FBD domain-containing protein</fullName>
    </recommendedName>
</protein>
<evidence type="ECO:0000313" key="1">
    <source>
        <dbReference type="EMBL" id="KAF9597016.1"/>
    </source>
</evidence>
<evidence type="ECO:0008006" key="3">
    <source>
        <dbReference type="Google" id="ProtNLM"/>
    </source>
</evidence>